<name>A0A8H3EWP7_9LECA</name>
<feature type="compositionally biased region" description="Polar residues" evidence="1">
    <location>
        <begin position="158"/>
        <end position="222"/>
    </location>
</feature>
<feature type="compositionally biased region" description="Polar residues" evidence="1">
    <location>
        <begin position="109"/>
        <end position="121"/>
    </location>
</feature>
<comment type="caution">
    <text evidence="2">The sequence shown here is derived from an EMBL/GenBank/DDBJ whole genome shotgun (WGS) entry which is preliminary data.</text>
</comment>
<gene>
    <name evidence="2" type="ORF">IMSHALPRED_001523</name>
</gene>
<evidence type="ECO:0000313" key="3">
    <source>
        <dbReference type="Proteomes" id="UP000664534"/>
    </source>
</evidence>
<feature type="compositionally biased region" description="Polar residues" evidence="1">
    <location>
        <begin position="334"/>
        <end position="354"/>
    </location>
</feature>
<reference evidence="2" key="1">
    <citation type="submission" date="2021-03" db="EMBL/GenBank/DDBJ databases">
        <authorList>
            <person name="Tagirdzhanova G."/>
        </authorList>
    </citation>
    <scope>NUCLEOTIDE SEQUENCE</scope>
</reference>
<feature type="region of interest" description="Disordered" evidence="1">
    <location>
        <begin position="519"/>
        <end position="571"/>
    </location>
</feature>
<feature type="compositionally biased region" description="Polar residues" evidence="1">
    <location>
        <begin position="245"/>
        <end position="256"/>
    </location>
</feature>
<evidence type="ECO:0000256" key="1">
    <source>
        <dbReference type="SAM" id="MobiDB-lite"/>
    </source>
</evidence>
<sequence>MKKLFHRKKDSNAEKPAERTQALSTGRNNPALRTSLYESTTPGETPQTGDYPVKGNDSSVMLQQGRKSSVSRSRRSSGTHQNIPYRATTPDQYEASKREPHMAPPPVGSRSSHPYQQSQSMPMGVQEERRRRDLPQDLSGLNLAPTTVTQTVTTTRTPNQGHNANRSTHQNQGYAPSNTPSDQGYALRNNQTSQHQNYASRNNTTSQHQEHNPQTTPQNREYATRNNAGTIRPVNEANSQGVFMSQTDRGDMSSSLRPIAYDSPNVQDEDDAGLARENSIPRKQIGTSANTPYSARASSPLRAQTGHSRQQSASKPLPSTPTASSLGYTDRQTDSAPQPSSILNRSRPIATSQAGPRDAQDVVDRAKMNTRDTEVVETVAPAVVHEKVLKAVHHVREEVITREIHTHDVYHRILPIVDVEVLPPRHFLPVEGGGLVEISASEVPGRGSNWVIAETASNIPSDQAAPPGTTQFTARKFPGREGDSVTYMTPEGYERSEETWVHPPELEEGARLTGQSWPMVMGEEPPGKGEHGFAGAHGFSTPKATKRKSPKKSPAVQASSAQRAGARPDRA</sequence>
<dbReference type="OrthoDB" id="5325276at2759"/>
<proteinExistence type="predicted"/>
<dbReference type="EMBL" id="CAJPDT010000012">
    <property type="protein sequence ID" value="CAF9914071.1"/>
    <property type="molecule type" value="Genomic_DNA"/>
</dbReference>
<feature type="compositionally biased region" description="Polar residues" evidence="1">
    <location>
        <begin position="21"/>
        <end position="48"/>
    </location>
</feature>
<feature type="region of interest" description="Disordered" evidence="1">
    <location>
        <begin position="1"/>
        <end position="222"/>
    </location>
</feature>
<feature type="compositionally biased region" description="Low complexity" evidence="1">
    <location>
        <begin position="146"/>
        <end position="157"/>
    </location>
</feature>
<feature type="region of interest" description="Disordered" evidence="1">
    <location>
        <begin position="245"/>
        <end position="361"/>
    </location>
</feature>
<dbReference type="AlphaFoldDB" id="A0A8H3EWP7"/>
<evidence type="ECO:0000313" key="2">
    <source>
        <dbReference type="EMBL" id="CAF9914071.1"/>
    </source>
</evidence>
<accession>A0A8H3EWP7</accession>
<protein>
    <submittedName>
        <fullName evidence="2">Uncharacterized protein</fullName>
    </submittedName>
</protein>
<organism evidence="2 3">
    <name type="scientific">Imshaugia aleurites</name>
    <dbReference type="NCBI Taxonomy" id="172621"/>
    <lineage>
        <taxon>Eukaryota</taxon>
        <taxon>Fungi</taxon>
        <taxon>Dikarya</taxon>
        <taxon>Ascomycota</taxon>
        <taxon>Pezizomycotina</taxon>
        <taxon>Lecanoromycetes</taxon>
        <taxon>OSLEUM clade</taxon>
        <taxon>Lecanoromycetidae</taxon>
        <taxon>Lecanorales</taxon>
        <taxon>Lecanorineae</taxon>
        <taxon>Parmeliaceae</taxon>
        <taxon>Imshaugia</taxon>
    </lineage>
</organism>
<feature type="compositionally biased region" description="Basic and acidic residues" evidence="1">
    <location>
        <begin position="126"/>
        <end position="135"/>
    </location>
</feature>
<keyword evidence="3" id="KW-1185">Reference proteome</keyword>
<dbReference type="Proteomes" id="UP000664534">
    <property type="component" value="Unassembled WGS sequence"/>
</dbReference>
<feature type="compositionally biased region" description="Polar residues" evidence="1">
    <location>
        <begin position="285"/>
        <end position="314"/>
    </location>
</feature>